<proteinExistence type="predicted"/>
<evidence type="ECO:0000259" key="2">
    <source>
        <dbReference type="Pfam" id="PF14410"/>
    </source>
</evidence>
<dbReference type="Proteomes" id="UP000253562">
    <property type="component" value="Unassembled WGS sequence"/>
</dbReference>
<feature type="region of interest" description="Disordered" evidence="1">
    <location>
        <begin position="43"/>
        <end position="77"/>
    </location>
</feature>
<dbReference type="AlphaFoldDB" id="A0A368KN13"/>
<accession>A0A368KN13</accession>
<feature type="region of interest" description="Disordered" evidence="1">
    <location>
        <begin position="1"/>
        <end position="27"/>
    </location>
</feature>
<feature type="compositionally biased region" description="Basic and acidic residues" evidence="1">
    <location>
        <begin position="64"/>
        <end position="77"/>
    </location>
</feature>
<protein>
    <recommendedName>
        <fullName evidence="2">Toxin YqcG C-terminal domain-containing protein</fullName>
    </recommendedName>
</protein>
<comment type="caution">
    <text evidence="3">The sequence shown here is derived from an EMBL/GenBank/DDBJ whole genome shotgun (WGS) entry which is preliminary data.</text>
</comment>
<name>A0A368KN13_9BACT</name>
<evidence type="ECO:0000256" key="1">
    <source>
        <dbReference type="SAM" id="MobiDB-lite"/>
    </source>
</evidence>
<evidence type="ECO:0000313" key="3">
    <source>
        <dbReference type="EMBL" id="RCS44190.1"/>
    </source>
</evidence>
<dbReference type="OrthoDB" id="1432909at2"/>
<feature type="domain" description="Toxin YqcG C-terminal" evidence="2">
    <location>
        <begin position="42"/>
        <end position="117"/>
    </location>
</feature>
<reference evidence="3 4" key="1">
    <citation type="submission" date="2018-07" db="EMBL/GenBank/DDBJ databases">
        <title>Comparative genomes isolates from brazilian mangrove.</title>
        <authorList>
            <person name="De Araujo J.E."/>
            <person name="Taketani R.G."/>
            <person name="Silva M.C.P."/>
            <person name="Lourenco M.V."/>
            <person name="Oliveira V.M."/>
            <person name="Andreote F.D."/>
        </authorList>
    </citation>
    <scope>NUCLEOTIDE SEQUENCE [LARGE SCALE GENOMIC DNA]</scope>
    <source>
        <strain evidence="3 4">HEX PRIS-MGV</strain>
    </source>
</reference>
<dbReference type="InterPro" id="IPR026835">
    <property type="entry name" value="YqcG_C"/>
</dbReference>
<sequence length="117" mass="13896">MECPTNGVAPTTKPKPYSNPRNRPKYAEGQVEKVWENAKQADGKVYDPNTGAELTWDPTKPRTRQWDMGHKPGKKYADLHKDYMDGKITKEEFLREYRDPNKYWPEDWLENQSHKWE</sequence>
<gene>
    <name evidence="3" type="ORF">DTL42_17925</name>
</gene>
<dbReference type="Pfam" id="PF14410">
    <property type="entry name" value="GH-E"/>
    <property type="match status" value="1"/>
</dbReference>
<organism evidence="3 4">
    <name type="scientific">Bremerella cremea</name>
    <dbReference type="NCBI Taxonomy" id="1031537"/>
    <lineage>
        <taxon>Bacteria</taxon>
        <taxon>Pseudomonadati</taxon>
        <taxon>Planctomycetota</taxon>
        <taxon>Planctomycetia</taxon>
        <taxon>Pirellulales</taxon>
        <taxon>Pirellulaceae</taxon>
        <taxon>Bremerella</taxon>
    </lineage>
</organism>
<dbReference type="EMBL" id="QPEX01000035">
    <property type="protein sequence ID" value="RCS44190.1"/>
    <property type="molecule type" value="Genomic_DNA"/>
</dbReference>
<evidence type="ECO:0000313" key="4">
    <source>
        <dbReference type="Proteomes" id="UP000253562"/>
    </source>
</evidence>